<proteinExistence type="predicted"/>
<feature type="region of interest" description="Disordered" evidence="2">
    <location>
        <begin position="1019"/>
        <end position="1142"/>
    </location>
</feature>
<dbReference type="Pfam" id="PF17921">
    <property type="entry name" value="Integrase_H2C2"/>
    <property type="match status" value="1"/>
</dbReference>
<feature type="compositionally biased region" description="Basic and acidic residues" evidence="2">
    <location>
        <begin position="1127"/>
        <end position="1142"/>
    </location>
</feature>
<dbReference type="InterPro" id="IPR043502">
    <property type="entry name" value="DNA/RNA_pol_sf"/>
</dbReference>
<evidence type="ECO:0000313" key="5">
    <source>
        <dbReference type="EMBL" id="GJT09192.1"/>
    </source>
</evidence>
<evidence type="ECO:0000256" key="1">
    <source>
        <dbReference type="SAM" id="Coils"/>
    </source>
</evidence>
<dbReference type="InterPro" id="IPR041577">
    <property type="entry name" value="RT_RNaseH_2"/>
</dbReference>
<protein>
    <submittedName>
        <fullName evidence="5">Retrovirus-related pol polyprotein from transposon TNT 1-94</fullName>
    </submittedName>
</protein>
<dbReference type="PANTHER" id="PTHR34072:SF52">
    <property type="entry name" value="RIBONUCLEASE H"/>
    <property type="match status" value="1"/>
</dbReference>
<accession>A0ABQ5B683</accession>
<feature type="domain" description="Integrase zinc-binding" evidence="4">
    <location>
        <begin position="146"/>
        <end position="198"/>
    </location>
</feature>
<dbReference type="PANTHER" id="PTHR34072">
    <property type="entry name" value="ENZYMATIC POLYPROTEIN-RELATED"/>
    <property type="match status" value="1"/>
</dbReference>
<reference evidence="5" key="2">
    <citation type="submission" date="2022-01" db="EMBL/GenBank/DDBJ databases">
        <authorList>
            <person name="Yamashiro T."/>
            <person name="Shiraishi A."/>
            <person name="Satake H."/>
            <person name="Nakayama K."/>
        </authorList>
    </citation>
    <scope>NUCLEOTIDE SEQUENCE</scope>
</reference>
<feature type="compositionally biased region" description="Basic and acidic residues" evidence="2">
    <location>
        <begin position="1079"/>
        <end position="1099"/>
    </location>
</feature>
<organism evidence="5 6">
    <name type="scientific">Tanacetum coccineum</name>
    <dbReference type="NCBI Taxonomy" id="301880"/>
    <lineage>
        <taxon>Eukaryota</taxon>
        <taxon>Viridiplantae</taxon>
        <taxon>Streptophyta</taxon>
        <taxon>Embryophyta</taxon>
        <taxon>Tracheophyta</taxon>
        <taxon>Spermatophyta</taxon>
        <taxon>Magnoliopsida</taxon>
        <taxon>eudicotyledons</taxon>
        <taxon>Gunneridae</taxon>
        <taxon>Pentapetalae</taxon>
        <taxon>asterids</taxon>
        <taxon>campanulids</taxon>
        <taxon>Asterales</taxon>
        <taxon>Asteraceae</taxon>
        <taxon>Asteroideae</taxon>
        <taxon>Anthemideae</taxon>
        <taxon>Anthemidinae</taxon>
        <taxon>Tanacetum</taxon>
    </lineage>
</organism>
<dbReference type="Proteomes" id="UP001151760">
    <property type="component" value="Unassembled WGS sequence"/>
</dbReference>
<feature type="compositionally biased region" description="Basic and acidic residues" evidence="2">
    <location>
        <begin position="587"/>
        <end position="602"/>
    </location>
</feature>
<feature type="region of interest" description="Disordered" evidence="2">
    <location>
        <begin position="558"/>
        <end position="725"/>
    </location>
</feature>
<dbReference type="InterPro" id="IPR041588">
    <property type="entry name" value="Integrase_H2C2"/>
</dbReference>
<feature type="compositionally biased region" description="Basic and acidic residues" evidence="2">
    <location>
        <begin position="1107"/>
        <end position="1119"/>
    </location>
</feature>
<keyword evidence="1" id="KW-0175">Coiled coil</keyword>
<feature type="compositionally biased region" description="Basic and acidic residues" evidence="2">
    <location>
        <begin position="1044"/>
        <end position="1055"/>
    </location>
</feature>
<evidence type="ECO:0000313" key="6">
    <source>
        <dbReference type="Proteomes" id="UP001151760"/>
    </source>
</evidence>
<reference evidence="5" key="1">
    <citation type="journal article" date="2022" name="Int. J. Mol. Sci.">
        <title>Draft Genome of Tanacetum Coccineum: Genomic Comparison of Closely Related Tanacetum-Family Plants.</title>
        <authorList>
            <person name="Yamashiro T."/>
            <person name="Shiraishi A."/>
            <person name="Nakayama K."/>
            <person name="Satake H."/>
        </authorList>
    </citation>
    <scope>NUCLEOTIDE SEQUENCE</scope>
</reference>
<feature type="domain" description="Reverse transcriptase/retrotransposon-derived protein RNase H-like" evidence="3">
    <location>
        <begin position="16"/>
        <end position="65"/>
    </location>
</feature>
<feature type="coiled-coil region" evidence="1">
    <location>
        <begin position="848"/>
        <end position="908"/>
    </location>
</feature>
<feature type="compositionally biased region" description="Polar residues" evidence="2">
    <location>
        <begin position="575"/>
        <end position="586"/>
    </location>
</feature>
<dbReference type="EMBL" id="BQNB010012889">
    <property type="protein sequence ID" value="GJT09192.1"/>
    <property type="molecule type" value="Genomic_DNA"/>
</dbReference>
<sequence length="1466" mass="166929">MPKEELIDEGGDGAALPEGTENFVVYCDASLKGYGAVLMQREKVIAYASRQLKKHEENYTTHDLERYILDQKELNMRQRRWIELLSDYDCEIRYHPEYSMPTNARKEEKTVKAENLGRLIKPIFEARSDGIQCFEGRIWLPLFGGLRDLIMHESHKSKYSIHPGSDKMYQDLKKLYWWPNRKLRSPPIRKMSNLCQKCLADENLVIPLEEIQLDDKLHFIEEPVEIMDREVKQLKQSRIPIVKSRSEDVPKSERGTLLPIIDATRTQQKALDDELVSPANHLKIGKSNLKLSYDLKSKEPTLQVVLDALKLTPFYNAFEISADVPEIYMQEFWVTVTRHHSSLRFKLDGKSHTVNVDNFRDMLKICPKLPGQKFEEPPLEEDILSFIRDLGHTGEIKFLSDVNVNHMHQPWRSFAAIINKCLSGKTTALESLRLLRAQILWGMYHNKQVDYVYLLWEDLLTNQAMLESEAFKTYRAYATGEKAPKSKAIKKKTDSESSPKIKPSQVSKGKRIKTSAKRDKPATTKSKGLIVLSEVALSEAEQMKLATKRSLKEFHISHASGSGDGVDILSKVPDEQQQTGSSTNEGASDKPEVPDVPEYRSDSEEESWTFSQRGDEEEDEEHDSDDDNDDNDDKDGDQENDSQRTKSDDEGDDFVHPNLSTYIADDQEKEKEKGKADDDDDDVTSDQKVSTPPDYELTEEDENKQDDDTMGEEQGDDDNGELYGDLNINLSRSDAKMTDAQTNPEMEEAHVTLTIEPPVVQLQSSSASSDLVAKLINPSPDTGIDSILNPNAAVSVTPFSATIIPQTPIPIIQPQQQTHDSTTTTTIPTTTVPEIPNFASLFGFERRVSSLESDLSELKQTNQFAEAVASILGIVDNYLTSKMKDEVNVALQLKSDKLREEAQAENQDFLNSLDSNMKRIIKEQVKAQTSKIMTKVEKYVTETLGAEVLVRSTNQPQTSYAVASSLSELELKKILMDKMEENNSIDRSDVQKNLYRALLEAYNSDKDLLSSYGEVVTLKRGRDDQDKDEEPSAGSNRGSKRQRSGKEESSKEATQKKSKSTSSSKGTTRSPPKSSGKSVQEEEHDPRVDDLEEPFHQEFDTGNDDVSPIREATDVDERLWNPSGSRTPDREWNQTKTVDDRPPQQWMTKLAQASGTTSSFNEFLATPIDFSAFIMNRLNIQHLTQDLLTGPTYDLIKGTCKSVVELEYHLEEVFKATNDQLDWHNPKGRPYPHDLSKPLPLIPDARGRLIIPYDHFINNDLEYLKGGSSSRKYTTLITKTKAADYSHIKWIEDKIPRSTWSEAQGKLTNLNVDERFALNVALRMYTRRIVIQERVEDLQPAVESYQKKINLTKPDTCRSDIGKKTPYTAYRDIQGIIYQDDMNRNRLMFSDGTLNHVRTSLNDIATGIQMEYLPKRKWSKQDKQRARVMIKAIDKKLKDRRLMRSLEKFVGGRPYRGDLRLLQRTI</sequence>
<dbReference type="SUPFAM" id="SSF56672">
    <property type="entry name" value="DNA/RNA polymerases"/>
    <property type="match status" value="1"/>
</dbReference>
<feature type="compositionally biased region" description="Acidic residues" evidence="2">
    <location>
        <begin position="696"/>
        <end position="720"/>
    </location>
</feature>
<evidence type="ECO:0000256" key="2">
    <source>
        <dbReference type="SAM" id="MobiDB-lite"/>
    </source>
</evidence>
<evidence type="ECO:0000259" key="3">
    <source>
        <dbReference type="Pfam" id="PF17919"/>
    </source>
</evidence>
<evidence type="ECO:0000259" key="4">
    <source>
        <dbReference type="Pfam" id="PF17921"/>
    </source>
</evidence>
<name>A0ABQ5B683_9ASTR</name>
<dbReference type="Pfam" id="PF17919">
    <property type="entry name" value="RT_RNaseH_2"/>
    <property type="match status" value="1"/>
</dbReference>
<feature type="compositionally biased region" description="Acidic residues" evidence="2">
    <location>
        <begin position="615"/>
        <end position="640"/>
    </location>
</feature>
<feature type="compositionally biased region" description="Basic and acidic residues" evidence="2">
    <location>
        <begin position="666"/>
        <end position="676"/>
    </location>
</feature>
<feature type="region of interest" description="Disordered" evidence="2">
    <location>
        <begin position="485"/>
        <end position="524"/>
    </location>
</feature>
<feature type="compositionally biased region" description="Low complexity" evidence="2">
    <location>
        <begin position="1060"/>
        <end position="1075"/>
    </location>
</feature>
<keyword evidence="6" id="KW-1185">Reference proteome</keyword>
<dbReference type="CDD" id="cd09274">
    <property type="entry name" value="RNase_HI_RT_Ty3"/>
    <property type="match status" value="1"/>
</dbReference>
<gene>
    <name evidence="5" type="ORF">Tco_0843654</name>
</gene>
<dbReference type="Gene3D" id="1.10.340.70">
    <property type="match status" value="1"/>
</dbReference>
<comment type="caution">
    <text evidence="5">The sequence shown here is derived from an EMBL/GenBank/DDBJ whole genome shotgun (WGS) entry which is preliminary data.</text>
</comment>